<dbReference type="InterPro" id="IPR001460">
    <property type="entry name" value="PCN-bd_Tpept"/>
</dbReference>
<evidence type="ECO:0000256" key="5">
    <source>
        <dbReference type="ARBA" id="ARBA00022645"/>
    </source>
</evidence>
<dbReference type="InterPro" id="IPR037532">
    <property type="entry name" value="FtsI_transpept"/>
</dbReference>
<dbReference type="Gene3D" id="3.30.450.330">
    <property type="match status" value="1"/>
</dbReference>
<evidence type="ECO:0000256" key="13">
    <source>
        <dbReference type="ARBA" id="ARBA00023210"/>
    </source>
</evidence>
<organism evidence="20 21">
    <name type="scientific">Pseudomonas congelans</name>
    <dbReference type="NCBI Taxonomy" id="200452"/>
    <lineage>
        <taxon>Bacteria</taxon>
        <taxon>Pseudomonadati</taxon>
        <taxon>Pseudomonadota</taxon>
        <taxon>Gammaproteobacteria</taxon>
        <taxon>Pseudomonadales</taxon>
        <taxon>Pseudomonadaceae</taxon>
        <taxon>Pseudomonas</taxon>
    </lineage>
</organism>
<evidence type="ECO:0000256" key="4">
    <source>
        <dbReference type="ARBA" id="ARBA00022618"/>
    </source>
</evidence>
<dbReference type="InterPro" id="IPR050515">
    <property type="entry name" value="Beta-lactam/transpept"/>
</dbReference>
<keyword evidence="2 16" id="KW-1003">Cell membrane</keyword>
<comment type="catalytic activity">
    <reaction evidence="16">
        <text>Preferential cleavage: (Ac)2-L-Lys-D-Ala-|-D-Ala. Also transpeptidation of peptidyl-alanyl moieties that are N-acyl substituents of D-alanine.</text>
        <dbReference type="EC" id="3.4.16.4"/>
    </reaction>
</comment>
<dbReference type="PANTHER" id="PTHR30627">
    <property type="entry name" value="PEPTIDOGLYCAN D,D-TRANSPEPTIDASE"/>
    <property type="match status" value="1"/>
</dbReference>
<evidence type="ECO:0000256" key="14">
    <source>
        <dbReference type="ARBA" id="ARBA00023306"/>
    </source>
</evidence>
<keyword evidence="5 16" id="KW-0121">Carboxypeptidase</keyword>
<name>A0A0P9RR87_9PSED</name>
<evidence type="ECO:0000256" key="6">
    <source>
        <dbReference type="ARBA" id="ARBA00022670"/>
    </source>
</evidence>
<keyword evidence="20" id="KW-0808">Transferase</keyword>
<keyword evidence="3 16" id="KW-0997">Cell inner membrane</keyword>
<feature type="domain" description="Penicillin-binding protein dimerisation" evidence="19">
    <location>
        <begin position="85"/>
        <end position="234"/>
    </location>
</feature>
<gene>
    <name evidence="16" type="primary">ftsI</name>
    <name evidence="20" type="ORF">ALO92_04980</name>
</gene>
<dbReference type="GO" id="GO:0000917">
    <property type="term" value="P:division septum assembly"/>
    <property type="evidence" value="ECO:0007669"/>
    <property type="project" value="UniProtKB-KW"/>
</dbReference>
<keyword evidence="11 16" id="KW-1133">Transmembrane helix</keyword>
<dbReference type="SUPFAM" id="SSF56601">
    <property type="entry name" value="beta-lactamase/transpeptidase-like"/>
    <property type="match status" value="1"/>
</dbReference>
<evidence type="ECO:0000256" key="1">
    <source>
        <dbReference type="ARBA" id="ARBA00004370"/>
    </source>
</evidence>
<dbReference type="HAMAP" id="MF_02080">
    <property type="entry name" value="FtsI_transpept"/>
    <property type="match status" value="1"/>
</dbReference>
<keyword evidence="13 16" id="KW-0717">Septation</keyword>
<comment type="function">
    <text evidence="16">Catalyzes cross-linking of the peptidoglycan cell wall at the division septum.</text>
</comment>
<evidence type="ECO:0000313" key="21">
    <source>
        <dbReference type="Proteomes" id="UP000050411"/>
    </source>
</evidence>
<evidence type="ECO:0000256" key="10">
    <source>
        <dbReference type="ARBA" id="ARBA00022984"/>
    </source>
</evidence>
<keyword evidence="15 16" id="KW-0961">Cell wall biogenesis/degradation</keyword>
<dbReference type="SUPFAM" id="SSF56519">
    <property type="entry name" value="Penicillin binding protein dimerisation domain"/>
    <property type="match status" value="1"/>
</dbReference>
<dbReference type="GO" id="GO:0005886">
    <property type="term" value="C:plasma membrane"/>
    <property type="evidence" value="ECO:0007669"/>
    <property type="project" value="UniProtKB-SubCell"/>
</dbReference>
<comment type="subcellular location">
    <subcellularLocation>
        <location evidence="16">Cell inner membrane</location>
        <topology evidence="16">Single-pass membrane protein</topology>
    </subcellularLocation>
    <subcellularLocation>
        <location evidence="1">Membrane</location>
    </subcellularLocation>
</comment>
<feature type="transmembrane region" description="Helical" evidence="16">
    <location>
        <begin position="41"/>
        <end position="62"/>
    </location>
</feature>
<dbReference type="Gene3D" id="3.90.1310.10">
    <property type="entry name" value="Penicillin-binding protein 2a (Domain 2)"/>
    <property type="match status" value="1"/>
</dbReference>
<dbReference type="InterPro" id="IPR005311">
    <property type="entry name" value="PBP_dimer"/>
</dbReference>
<keyword evidence="12 16" id="KW-0472">Membrane</keyword>
<feature type="region of interest" description="Disordered" evidence="17">
    <location>
        <begin position="1"/>
        <end position="24"/>
    </location>
</feature>
<keyword evidence="8 16" id="KW-0378">Hydrolase</keyword>
<feature type="domain" description="Penicillin-binding protein transpeptidase" evidence="18">
    <location>
        <begin position="275"/>
        <end position="575"/>
    </location>
</feature>
<evidence type="ECO:0000259" key="19">
    <source>
        <dbReference type="Pfam" id="PF03717"/>
    </source>
</evidence>
<evidence type="ECO:0000256" key="7">
    <source>
        <dbReference type="ARBA" id="ARBA00022692"/>
    </source>
</evidence>
<evidence type="ECO:0000259" key="18">
    <source>
        <dbReference type="Pfam" id="PF00905"/>
    </source>
</evidence>
<dbReference type="GO" id="GO:0071555">
    <property type="term" value="P:cell wall organization"/>
    <property type="evidence" value="ECO:0007669"/>
    <property type="project" value="UniProtKB-KW"/>
</dbReference>
<sequence>MDCTQPHREPGHRTTEDAHPERCRSTDGGAMMKLDGALYPWRFRVVVGLLVSLVLAICWRIVDLQVIDHTFLKEQGDARSLRHIPIPAHRGLITDRNGEPLAVSTPVTTLWANPREMQQDKSKWPMLAAALGQDLKALTERLDSQANKEFIYLVRGLTPEQGQSVIDLKVPGVYGIEEFRRFYPAGDVTAHMVGFTDLDDHGREGVELAYDDWLAGVPGKRQVIKDRRGRLIKDVQVTKNAKAGKTLALSIDLRLQYLATRELRNAIVENEAKAGSMVIMDVKTGEVLAMVNQPTYNPNNRRTMVPAAMRNRAIIDVFEPGSTMKPISMTAALDSGRWKPTDKVEVYPGTLQIGKYTIRDVTKTEGPILDLTGILINSSNVGMSKVAFDVGGEAIFRAMQRVGFGQYTGLGFPGERVGNLPNYREWRKAETATLSYGYGLSVTALQLVHAYGALANNGRIVPLTILKTDKEPESTQAIPEKTAKTLQGMLQQVIEDPRGVYRARVPSYHVGGKSGTARKTSIGTKGYAENSYRSLFAGFGPMSNPRYAIVVVIDEPSKGGYYGGLVSAPVFSKVMSGTLRLMNVTPDNLAPPEQVNAAPAAKGGRG</sequence>
<evidence type="ECO:0000256" key="8">
    <source>
        <dbReference type="ARBA" id="ARBA00022801"/>
    </source>
</evidence>
<evidence type="ECO:0000256" key="9">
    <source>
        <dbReference type="ARBA" id="ARBA00022960"/>
    </source>
</evidence>
<keyword evidence="6 16" id="KW-0645">Protease</keyword>
<evidence type="ECO:0000256" key="2">
    <source>
        <dbReference type="ARBA" id="ARBA00022475"/>
    </source>
</evidence>
<dbReference type="GO" id="GO:0008658">
    <property type="term" value="F:penicillin binding"/>
    <property type="evidence" value="ECO:0007669"/>
    <property type="project" value="InterPro"/>
</dbReference>
<dbReference type="Proteomes" id="UP000050411">
    <property type="component" value="Unassembled WGS sequence"/>
</dbReference>
<keyword evidence="10 16" id="KW-0573">Peptidoglycan synthesis</keyword>
<evidence type="ECO:0000313" key="20">
    <source>
        <dbReference type="EMBL" id="KPW87012.1"/>
    </source>
</evidence>
<dbReference type="InterPro" id="IPR012338">
    <property type="entry name" value="Beta-lactam/transpept-like"/>
</dbReference>
<dbReference type="UniPathway" id="UPA00219"/>
<dbReference type="GO" id="GO:0009002">
    <property type="term" value="F:serine-type D-Ala-D-Ala carboxypeptidase activity"/>
    <property type="evidence" value="ECO:0007669"/>
    <property type="project" value="UniProtKB-UniRule"/>
</dbReference>
<evidence type="ECO:0000256" key="15">
    <source>
        <dbReference type="ARBA" id="ARBA00023316"/>
    </source>
</evidence>
<evidence type="ECO:0000256" key="12">
    <source>
        <dbReference type="ARBA" id="ARBA00023136"/>
    </source>
</evidence>
<protein>
    <recommendedName>
        <fullName evidence="16">Peptidoglycan D,D-transpeptidase FtsI</fullName>
        <ecNumber evidence="16">3.4.16.4</ecNumber>
    </recommendedName>
    <alternativeName>
        <fullName evidence="16">Penicillin-binding protein 3</fullName>
        <shortName evidence="16">PBP-3</shortName>
    </alternativeName>
</protein>
<proteinExistence type="inferred from homology"/>
<feature type="active site" description="Acyl-ester intermediate" evidence="16">
    <location>
        <position position="322"/>
    </location>
</feature>
<comment type="similarity">
    <text evidence="16">Belongs to the transpeptidase family. FtsI subfamily.</text>
</comment>
<dbReference type="EC" id="3.4.16.4" evidence="16"/>
<evidence type="ECO:0000256" key="16">
    <source>
        <dbReference type="HAMAP-Rule" id="MF_02080"/>
    </source>
</evidence>
<dbReference type="PANTHER" id="PTHR30627:SF1">
    <property type="entry name" value="PEPTIDOGLYCAN D,D-TRANSPEPTIDASE FTSI"/>
    <property type="match status" value="1"/>
</dbReference>
<evidence type="ECO:0000256" key="17">
    <source>
        <dbReference type="SAM" id="MobiDB-lite"/>
    </source>
</evidence>
<comment type="caution">
    <text evidence="20">The sequence shown here is derived from an EMBL/GenBank/DDBJ whole genome shotgun (WGS) entry which is preliminary data.</text>
</comment>
<evidence type="ECO:0000256" key="3">
    <source>
        <dbReference type="ARBA" id="ARBA00022519"/>
    </source>
</evidence>
<dbReference type="EMBL" id="LJQB01000018">
    <property type="protein sequence ID" value="KPW87012.1"/>
    <property type="molecule type" value="Genomic_DNA"/>
</dbReference>
<accession>A0A0P9RR87</accession>
<evidence type="ECO:0000256" key="11">
    <source>
        <dbReference type="ARBA" id="ARBA00022989"/>
    </source>
</evidence>
<dbReference type="GO" id="GO:0009252">
    <property type="term" value="P:peptidoglycan biosynthetic process"/>
    <property type="evidence" value="ECO:0007669"/>
    <property type="project" value="UniProtKB-UniRule"/>
</dbReference>
<keyword evidence="9 16" id="KW-0133">Cell shape</keyword>
<dbReference type="InterPro" id="IPR036138">
    <property type="entry name" value="PBP_dimer_sf"/>
</dbReference>
<keyword evidence="7 16" id="KW-0812">Transmembrane</keyword>
<dbReference type="GO" id="GO:0006508">
    <property type="term" value="P:proteolysis"/>
    <property type="evidence" value="ECO:0007669"/>
    <property type="project" value="UniProtKB-KW"/>
</dbReference>
<dbReference type="Gene3D" id="3.40.710.10">
    <property type="entry name" value="DD-peptidase/beta-lactamase superfamily"/>
    <property type="match status" value="1"/>
</dbReference>
<dbReference type="GO" id="GO:0008360">
    <property type="term" value="P:regulation of cell shape"/>
    <property type="evidence" value="ECO:0007669"/>
    <property type="project" value="UniProtKB-KW"/>
</dbReference>
<dbReference type="GO" id="GO:0043093">
    <property type="term" value="P:FtsZ-dependent cytokinesis"/>
    <property type="evidence" value="ECO:0007669"/>
    <property type="project" value="UniProtKB-UniRule"/>
</dbReference>
<dbReference type="PATRIC" id="fig|200452.3.peg.3150"/>
<dbReference type="AlphaFoldDB" id="A0A0P9RR87"/>
<keyword evidence="4 16" id="KW-0132">Cell division</keyword>
<reference evidence="20 21" key="1">
    <citation type="submission" date="2015-09" db="EMBL/GenBank/DDBJ databases">
        <title>Genome announcement of multiple Pseudomonas syringae strains.</title>
        <authorList>
            <person name="Thakur S."/>
            <person name="Wang P.W."/>
            <person name="Gong Y."/>
            <person name="Weir B.S."/>
            <person name="Guttman D.S."/>
        </authorList>
    </citation>
    <scope>NUCLEOTIDE SEQUENCE [LARGE SCALE GENOMIC DNA]</scope>
    <source>
        <strain evidence="20 21">ICMP19117</strain>
    </source>
</reference>
<dbReference type="Pfam" id="PF03717">
    <property type="entry name" value="PBP_dimer"/>
    <property type="match status" value="1"/>
</dbReference>
<dbReference type="Pfam" id="PF00905">
    <property type="entry name" value="Transpeptidase"/>
    <property type="match status" value="1"/>
</dbReference>
<dbReference type="GO" id="GO:0008955">
    <property type="term" value="F:peptidoglycan glycosyltransferase activity"/>
    <property type="evidence" value="ECO:0007669"/>
    <property type="project" value="InterPro"/>
</dbReference>
<comment type="pathway">
    <text evidence="16">Cell wall biogenesis; peptidoglycan biosynthesis.</text>
</comment>
<feature type="region of interest" description="Disordered" evidence="17">
    <location>
        <begin position="587"/>
        <end position="606"/>
    </location>
</feature>
<keyword evidence="14 16" id="KW-0131">Cell cycle</keyword>